<feature type="transmembrane region" description="Helical" evidence="1">
    <location>
        <begin position="6"/>
        <end position="25"/>
    </location>
</feature>
<keyword evidence="1" id="KW-0812">Transmembrane</keyword>
<proteinExistence type="predicted"/>
<organism evidence="2 3">
    <name type="scientific">Rhodopirellula baltica SH28</name>
    <dbReference type="NCBI Taxonomy" id="993517"/>
    <lineage>
        <taxon>Bacteria</taxon>
        <taxon>Pseudomonadati</taxon>
        <taxon>Planctomycetota</taxon>
        <taxon>Planctomycetia</taxon>
        <taxon>Pirellulales</taxon>
        <taxon>Pirellulaceae</taxon>
        <taxon>Rhodopirellula</taxon>
    </lineage>
</organism>
<accession>K5C722</accession>
<keyword evidence="1" id="KW-1133">Transmembrane helix</keyword>
<keyword evidence="1" id="KW-0472">Membrane</keyword>
<evidence type="ECO:0000313" key="3">
    <source>
        <dbReference type="Proteomes" id="UP000007993"/>
    </source>
</evidence>
<dbReference type="AlphaFoldDB" id="K5C722"/>
<dbReference type="EMBL" id="AMCW01000174">
    <property type="protein sequence ID" value="EKJ98589.1"/>
    <property type="molecule type" value="Genomic_DNA"/>
</dbReference>
<evidence type="ECO:0000313" key="2">
    <source>
        <dbReference type="EMBL" id="EKJ98589.1"/>
    </source>
</evidence>
<reference evidence="2 3" key="1">
    <citation type="journal article" date="2013" name="Mar. Genomics">
        <title>Expression of sulfatases in Rhodopirellula baltica and the diversity of sulfatases in the genus Rhodopirellula.</title>
        <authorList>
            <person name="Wegner C.E."/>
            <person name="Richter-Heitmann T."/>
            <person name="Klindworth A."/>
            <person name="Klockow C."/>
            <person name="Richter M."/>
            <person name="Achstetter T."/>
            <person name="Glockner F.O."/>
            <person name="Harder J."/>
        </authorList>
    </citation>
    <scope>NUCLEOTIDE SEQUENCE [LARGE SCALE GENOMIC DNA]</scope>
    <source>
        <strain evidence="2 3">SH28</strain>
    </source>
</reference>
<sequence>MEGLVGFRAVIEVIFLSTGNFFSAAPRKRWKGPFVRRGRLFFDLP</sequence>
<dbReference type="Proteomes" id="UP000007993">
    <property type="component" value="Unassembled WGS sequence"/>
</dbReference>
<name>K5C722_RHOBT</name>
<protein>
    <submittedName>
        <fullName evidence="2">Uncharacterized protein</fullName>
    </submittedName>
</protein>
<evidence type="ECO:0000256" key="1">
    <source>
        <dbReference type="SAM" id="Phobius"/>
    </source>
</evidence>
<comment type="caution">
    <text evidence="2">The sequence shown here is derived from an EMBL/GenBank/DDBJ whole genome shotgun (WGS) entry which is preliminary data.</text>
</comment>
<gene>
    <name evidence="2" type="ORF">RBSH_06048</name>
</gene>